<dbReference type="Gene3D" id="2.60.40.60">
    <property type="entry name" value="Cadherins"/>
    <property type="match status" value="9"/>
</dbReference>
<feature type="domain" description="Cadherin" evidence="15">
    <location>
        <begin position="6"/>
        <end position="57"/>
    </location>
</feature>
<evidence type="ECO:0000256" key="1">
    <source>
        <dbReference type="ARBA" id="ARBA00004167"/>
    </source>
</evidence>
<evidence type="ECO:0000256" key="3">
    <source>
        <dbReference type="ARBA" id="ARBA00022692"/>
    </source>
</evidence>
<sequence>MNILVTGEIRVAKSLDRETLSRHVLKVTAYERLNPSIAASTTVVVDLLDVQDNSPVFERNSYFAEIREDAPIGTTVLSVFARDFDDGLNGEVEYKLEYGEKADEPIKQLFSINSDSGVIQTAMELDREEPVSLNSTALVEININDVNDNTPKFMLADGTKQDICETAVAENATVPLLIFQLQAKDPDAGPNGKVHYSIVTTSSPIFSIDYESGELSLREAPDPRQSPLTLLVRAKDGGQPALSSTLQCTIHIQDVNDHSPTFLHAEGAGLREIVVEENVAIGHELGRVFAVDEDSGVNGEIHYKLIDSNELKQMPQQNLSQLFELDETTGVLRTKSELDRELQDSYLFQIVAEDRGQPPLSSSLGVLLTVKDVNDNAPQFEQPIYHLELAEDTPRGKQLLNLKAVDNDLDQKLTYRIEHMDRHLFALIATNHQSAVLSLTKEFSPYDQNILVIISATDQGGLQGRCNISINIADVNRPPAFLDNPFSVRIPEDSPLGFHVLQLKANDEDREHNSKLEFSIDSQRFSIDPMNGLITVAEALDREQQSAYIVNVVVSDGGQPPLNASTTLEIVLEDVNDNAPQFLASEYKVSISEDTPVGTSFFQLTAVDADEGPNGIVDYFFDEKDSFVQMDKFRLDRTSGTLRINNPLDREIAADPGSRSTTSSTKTTLIVSLEDVNDNAPQFQQSSYDLWIAENSPIGTIVGTLVAVDADAGPNANIQFKIFGGADAKFFEIEADNKQPGVVNIRSRVEFDFEASTSRFYVELQASSGQLSSTVPITIHVSDVNDNRPQLKDFIVLITQFDNEKSNLTVGRVPAFDPDQNATLDYFIQPNDLLSVDSFGALHLAHTNWRRQINAEHKVCVSDGPNTICAKCLLIYVAVDQEELHNSVTVELNGLSREEFLDEDVFQRFLASISSISDSWLPEDIRVFSVQSASNQQQDSAIGKKMVYKVNVSFFVFKEEQSIGWNSWQVVFLEQQQNLSSLFGFPIRVVEDELCKDEPCPYFQKCRRSLKYIKTKEKIETDNFLMHSMETMRTFSCECPPGFTTVEKLPGECNQHIDMCYNSPCINNGTCIPLENTYRCQCPEDKTGPHCELSLSSASTCLPLLCKVKQQLCDNCKWSPVDADLSCHLRSVSFAGDGYLVVPRAPSRLSWELKLSFATIANHGVLLYSGDLNARSAKTDFLEIFLSRGLPAVEMSLGGDSHLQIGLPEWRENRVNDGEWHTLTLNFFDHKLRLTLDDCDSQVSIQLHNHQPGSNYAECAVEASIKLLSKCLDDPGVPCHRHLDLPSSMLIGARPLPFSSINSNSLVEAGFIGCIRDMMLDSHLIHFSELDMAEKWEITRQRKTQLIALEFEVKSQLLVISLESGQAMVHLNSEQYLIPFPQMMADGMWHSVIAVFSVNFFNLTLDHLYHKHLAMHISNKDVVAISQPQSLYTGQAPSTSHPHQYLGCIRNVELDGTRLRILEQSKTKSGCISHNACALASCPQFSKCQREWDRHSCQCLRGKF</sequence>
<dbReference type="Pfam" id="PF00008">
    <property type="entry name" value="EGF"/>
    <property type="match status" value="1"/>
</dbReference>
<feature type="domain" description="Laminin G" evidence="13">
    <location>
        <begin position="1129"/>
        <end position="1344"/>
    </location>
</feature>
<protein>
    <submittedName>
        <fullName evidence="17">Uncharacterized protein</fullName>
    </submittedName>
</protein>
<dbReference type="InterPro" id="IPR000742">
    <property type="entry name" value="EGF"/>
</dbReference>
<dbReference type="FunFam" id="2.60.40.60:FF:000104">
    <property type="entry name" value="cadherin-23 isoform X1"/>
    <property type="match status" value="1"/>
</dbReference>
<evidence type="ECO:0000259" key="15">
    <source>
        <dbReference type="PROSITE" id="PS50268"/>
    </source>
</evidence>
<dbReference type="GO" id="GO:0005509">
    <property type="term" value="F:calcium ion binding"/>
    <property type="evidence" value="ECO:0007669"/>
    <property type="project" value="UniProtKB-UniRule"/>
</dbReference>
<dbReference type="Proteomes" id="UP000887574">
    <property type="component" value="Unplaced"/>
</dbReference>
<dbReference type="PANTHER" id="PTHR24026:SF51">
    <property type="entry name" value="PROTOCADHERIN-LIKE WING POLARITY PROTEIN STAN"/>
    <property type="match status" value="1"/>
</dbReference>
<evidence type="ECO:0000259" key="13">
    <source>
        <dbReference type="PROSITE" id="PS50025"/>
    </source>
</evidence>
<dbReference type="InterPro" id="IPR002126">
    <property type="entry name" value="Cadherin-like_dom"/>
</dbReference>
<evidence type="ECO:0000256" key="2">
    <source>
        <dbReference type="ARBA" id="ARBA00022536"/>
    </source>
</evidence>
<feature type="domain" description="Cadherin" evidence="15">
    <location>
        <begin position="684"/>
        <end position="791"/>
    </location>
</feature>
<dbReference type="PROSITE" id="PS50026">
    <property type="entry name" value="EGF_3"/>
    <property type="match status" value="1"/>
</dbReference>
<dbReference type="SMART" id="SM00282">
    <property type="entry name" value="LamG"/>
    <property type="match status" value="2"/>
</dbReference>
<dbReference type="PROSITE" id="PS00232">
    <property type="entry name" value="CADHERIN_1"/>
    <property type="match status" value="5"/>
</dbReference>
<keyword evidence="2 12" id="KW-0245">EGF-like domain</keyword>
<dbReference type="PROSITE" id="PS50268">
    <property type="entry name" value="CADHERIN_2"/>
    <property type="match status" value="8"/>
</dbReference>
<dbReference type="GO" id="GO:0007156">
    <property type="term" value="P:homophilic cell adhesion via plasma membrane adhesion molecules"/>
    <property type="evidence" value="ECO:0007669"/>
    <property type="project" value="InterPro"/>
</dbReference>
<feature type="domain" description="Cadherin" evidence="15">
    <location>
        <begin position="482"/>
        <end position="582"/>
    </location>
</feature>
<dbReference type="SMART" id="SM00179">
    <property type="entry name" value="EGF_CA"/>
    <property type="match status" value="1"/>
</dbReference>
<feature type="domain" description="Cadherin" evidence="15">
    <location>
        <begin position="381"/>
        <end position="481"/>
    </location>
</feature>
<feature type="domain" description="Cadherin" evidence="15">
    <location>
        <begin position="58"/>
        <end position="153"/>
    </location>
</feature>
<feature type="disulfide bond" evidence="12">
    <location>
        <begin position="1082"/>
        <end position="1091"/>
    </location>
</feature>
<comment type="subcellular location">
    <subcellularLocation>
        <location evidence="1">Membrane</location>
        <topology evidence="1">Single-pass membrane protein</topology>
    </subcellularLocation>
</comment>
<dbReference type="PRINTS" id="PR00205">
    <property type="entry name" value="CADHERIN"/>
</dbReference>
<evidence type="ECO:0000256" key="9">
    <source>
        <dbReference type="ARBA" id="ARBA00023157"/>
    </source>
</evidence>
<feature type="domain" description="Cadherin" evidence="15">
    <location>
        <begin position="267"/>
        <end position="380"/>
    </location>
</feature>
<dbReference type="CDD" id="cd00054">
    <property type="entry name" value="EGF_CA"/>
    <property type="match status" value="1"/>
</dbReference>
<keyword evidence="7" id="KW-1133">Transmembrane helix</keyword>
<evidence type="ECO:0000313" key="17">
    <source>
        <dbReference type="WBParaSite" id="jg11398"/>
    </source>
</evidence>
<dbReference type="PANTHER" id="PTHR24026">
    <property type="entry name" value="FAT ATYPICAL CADHERIN-RELATED"/>
    <property type="match status" value="1"/>
</dbReference>
<evidence type="ECO:0000259" key="14">
    <source>
        <dbReference type="PROSITE" id="PS50026"/>
    </source>
</evidence>
<evidence type="ECO:0000313" key="16">
    <source>
        <dbReference type="Proteomes" id="UP000887574"/>
    </source>
</evidence>
<evidence type="ECO:0000256" key="5">
    <source>
        <dbReference type="ARBA" id="ARBA00022737"/>
    </source>
</evidence>
<dbReference type="GO" id="GO:0007411">
    <property type="term" value="P:axon guidance"/>
    <property type="evidence" value="ECO:0007669"/>
    <property type="project" value="UniProtKB-ARBA"/>
</dbReference>
<dbReference type="SMART" id="SM00181">
    <property type="entry name" value="EGF"/>
    <property type="match status" value="2"/>
</dbReference>
<dbReference type="SUPFAM" id="SSF49899">
    <property type="entry name" value="Concanavalin A-like lectins/glucanases"/>
    <property type="match status" value="2"/>
</dbReference>
<evidence type="ECO:0000256" key="6">
    <source>
        <dbReference type="ARBA" id="ARBA00022837"/>
    </source>
</evidence>
<dbReference type="InterPro" id="IPR001791">
    <property type="entry name" value="Laminin_G"/>
</dbReference>
<feature type="domain" description="Cadherin" evidence="15">
    <location>
        <begin position="583"/>
        <end position="683"/>
    </location>
</feature>
<evidence type="ECO:0000256" key="10">
    <source>
        <dbReference type="ARBA" id="ARBA00023180"/>
    </source>
</evidence>
<keyword evidence="5" id="KW-0677">Repeat</keyword>
<dbReference type="Pfam" id="PF02210">
    <property type="entry name" value="Laminin_G_2"/>
    <property type="match status" value="2"/>
</dbReference>
<dbReference type="PROSITE" id="PS50025">
    <property type="entry name" value="LAM_G_DOMAIN"/>
    <property type="match status" value="1"/>
</dbReference>
<dbReference type="InterPro" id="IPR015919">
    <property type="entry name" value="Cadherin-like_sf"/>
</dbReference>
<keyword evidence="16" id="KW-1185">Reference proteome</keyword>
<dbReference type="InterPro" id="IPR056286">
    <property type="entry name" value="Cadherin_CELSR1-3_9th"/>
</dbReference>
<evidence type="ECO:0000256" key="7">
    <source>
        <dbReference type="ARBA" id="ARBA00022989"/>
    </source>
</evidence>
<dbReference type="CDD" id="cd00110">
    <property type="entry name" value="LamG"/>
    <property type="match status" value="1"/>
</dbReference>
<evidence type="ECO:0000256" key="4">
    <source>
        <dbReference type="ARBA" id="ARBA00022729"/>
    </source>
</evidence>
<keyword evidence="6 11" id="KW-0106">Calcium</keyword>
<accession>A0A915CQB1</accession>
<comment type="caution">
    <text evidence="12">Lacks conserved residue(s) required for the propagation of feature annotation.</text>
</comment>
<dbReference type="CDD" id="cd11304">
    <property type="entry name" value="Cadherin_repeat"/>
    <property type="match status" value="7"/>
</dbReference>
<dbReference type="Gene3D" id="2.60.120.200">
    <property type="match status" value="2"/>
</dbReference>
<dbReference type="FunFam" id="2.60.40.60:FF:000058">
    <property type="entry name" value="FAT atypical cadherin 3"/>
    <property type="match status" value="1"/>
</dbReference>
<name>A0A915CQB1_9BILA</name>
<dbReference type="SUPFAM" id="SSF49313">
    <property type="entry name" value="Cadherin-like"/>
    <property type="match status" value="9"/>
</dbReference>
<keyword evidence="8" id="KW-0472">Membrane</keyword>
<keyword evidence="3" id="KW-0812">Transmembrane</keyword>
<keyword evidence="4" id="KW-0732">Signal</keyword>
<reference evidence="17" key="1">
    <citation type="submission" date="2022-11" db="UniProtKB">
        <authorList>
            <consortium name="WormBaseParasite"/>
        </authorList>
    </citation>
    <scope>IDENTIFICATION</scope>
</reference>
<proteinExistence type="predicted"/>
<keyword evidence="9 12" id="KW-1015">Disulfide bond</keyword>
<dbReference type="InterPro" id="IPR001881">
    <property type="entry name" value="EGF-like_Ca-bd_dom"/>
</dbReference>
<dbReference type="PROSITE" id="PS00022">
    <property type="entry name" value="EGF_1"/>
    <property type="match status" value="1"/>
</dbReference>
<dbReference type="InterPro" id="IPR013320">
    <property type="entry name" value="ConA-like_dom_sf"/>
</dbReference>
<organism evidence="16 17">
    <name type="scientific">Ditylenchus dipsaci</name>
    <dbReference type="NCBI Taxonomy" id="166011"/>
    <lineage>
        <taxon>Eukaryota</taxon>
        <taxon>Metazoa</taxon>
        <taxon>Ecdysozoa</taxon>
        <taxon>Nematoda</taxon>
        <taxon>Chromadorea</taxon>
        <taxon>Rhabditida</taxon>
        <taxon>Tylenchina</taxon>
        <taxon>Tylenchomorpha</taxon>
        <taxon>Sphaerularioidea</taxon>
        <taxon>Anguinidae</taxon>
        <taxon>Anguininae</taxon>
        <taxon>Ditylenchus</taxon>
    </lineage>
</organism>
<evidence type="ECO:0000256" key="11">
    <source>
        <dbReference type="PROSITE-ProRule" id="PRU00043"/>
    </source>
</evidence>
<dbReference type="SMART" id="SM00112">
    <property type="entry name" value="CA"/>
    <property type="match status" value="8"/>
</dbReference>
<dbReference type="WBParaSite" id="jg11398">
    <property type="protein sequence ID" value="jg11398"/>
    <property type="gene ID" value="jg11398"/>
</dbReference>
<evidence type="ECO:0000256" key="8">
    <source>
        <dbReference type="ARBA" id="ARBA00023136"/>
    </source>
</evidence>
<dbReference type="Pfam" id="PF00028">
    <property type="entry name" value="Cadherin"/>
    <property type="match status" value="6"/>
</dbReference>
<dbReference type="GO" id="GO:0005886">
    <property type="term" value="C:plasma membrane"/>
    <property type="evidence" value="ECO:0007669"/>
    <property type="project" value="InterPro"/>
</dbReference>
<dbReference type="Pfam" id="PF23592">
    <property type="entry name" value="Cadherin_CELSR2_9th"/>
    <property type="match status" value="1"/>
</dbReference>
<feature type="domain" description="EGF-like" evidence="14">
    <location>
        <begin position="1056"/>
        <end position="1092"/>
    </location>
</feature>
<evidence type="ECO:0000256" key="12">
    <source>
        <dbReference type="PROSITE-ProRule" id="PRU00076"/>
    </source>
</evidence>
<dbReference type="FunFam" id="2.10.25.10:FF:000066">
    <property type="entry name" value="FAT atypical cadherin 4"/>
    <property type="match status" value="1"/>
</dbReference>
<keyword evidence="10" id="KW-0325">Glycoprotein</keyword>
<dbReference type="SUPFAM" id="SSF57196">
    <property type="entry name" value="EGF/Laminin"/>
    <property type="match status" value="1"/>
</dbReference>
<dbReference type="FunFam" id="2.60.40.60:FF:000020">
    <property type="entry name" value="Dachsous cadherin-related 1b"/>
    <property type="match status" value="3"/>
</dbReference>
<dbReference type="InterPro" id="IPR020894">
    <property type="entry name" value="Cadherin_CS"/>
</dbReference>
<feature type="domain" description="Cadherin" evidence="15">
    <location>
        <begin position="160"/>
        <end position="262"/>
    </location>
</feature>
<dbReference type="Gene3D" id="2.10.25.10">
    <property type="entry name" value="Laminin"/>
    <property type="match status" value="1"/>
</dbReference>